<dbReference type="OMA" id="MENDRYY"/>
<name>L8GHH6_ACACF</name>
<dbReference type="VEuPathDB" id="AmoebaDB:ACA1_033460"/>
<dbReference type="Proteomes" id="UP000011083">
    <property type="component" value="Unassembled WGS sequence"/>
</dbReference>
<gene>
    <name evidence="2" type="ORF">ACA1_033460</name>
</gene>
<organism evidence="2 3">
    <name type="scientific">Acanthamoeba castellanii (strain ATCC 30010 / Neff)</name>
    <dbReference type="NCBI Taxonomy" id="1257118"/>
    <lineage>
        <taxon>Eukaryota</taxon>
        <taxon>Amoebozoa</taxon>
        <taxon>Discosea</taxon>
        <taxon>Longamoebia</taxon>
        <taxon>Centramoebida</taxon>
        <taxon>Acanthamoebidae</taxon>
        <taxon>Acanthamoeba</taxon>
    </lineage>
</organism>
<feature type="transmembrane region" description="Helical" evidence="1">
    <location>
        <begin position="70"/>
        <end position="90"/>
    </location>
</feature>
<dbReference type="InterPro" id="IPR029164">
    <property type="entry name" value="PIG-Y"/>
</dbReference>
<dbReference type="PANTHER" id="PTHR36485:SF1">
    <property type="entry name" value="TRANSMEMBRANE PROTEIN"/>
    <property type="match status" value="1"/>
</dbReference>
<dbReference type="RefSeq" id="XP_004334211.1">
    <property type="nucleotide sequence ID" value="XM_004334163.1"/>
</dbReference>
<keyword evidence="1" id="KW-0472">Membrane</keyword>
<protein>
    <submittedName>
        <fullName evidence="2">Transmembrane protein</fullName>
    </submittedName>
</protein>
<sequence length="100" mass="11853">MEAIVEDALPYLRREKGIHPQTRDNTHLYGYAMLSGSFLFFTTTMYWVLVSKFMPDTGNPLLDWIKHDNYYCLVVLSCIPVSFVIVYFNWLAFKFFRHNS</sequence>
<dbReference type="PANTHER" id="PTHR36485">
    <property type="entry name" value="OS01G0939000 PROTEIN"/>
    <property type="match status" value="1"/>
</dbReference>
<evidence type="ECO:0000313" key="2">
    <source>
        <dbReference type="EMBL" id="ELR12198.1"/>
    </source>
</evidence>
<reference evidence="2 3" key="1">
    <citation type="journal article" date="2013" name="Genome Biol.">
        <title>Genome of Acanthamoeba castellanii highlights extensive lateral gene transfer and early evolution of tyrosine kinase signaling.</title>
        <authorList>
            <person name="Clarke M."/>
            <person name="Lohan A.J."/>
            <person name="Liu B."/>
            <person name="Lagkouvardos I."/>
            <person name="Roy S."/>
            <person name="Zafar N."/>
            <person name="Bertelli C."/>
            <person name="Schilde C."/>
            <person name="Kianianmomeni A."/>
            <person name="Burglin T.R."/>
            <person name="Frech C."/>
            <person name="Turcotte B."/>
            <person name="Kopec K.O."/>
            <person name="Synnott J.M."/>
            <person name="Choo C."/>
            <person name="Paponov I."/>
            <person name="Finkler A."/>
            <person name="Soon Heng Tan C."/>
            <person name="Hutchins A.P."/>
            <person name="Weinmeier T."/>
            <person name="Rattei T."/>
            <person name="Chu J.S."/>
            <person name="Gimenez G."/>
            <person name="Irimia M."/>
            <person name="Rigden D.J."/>
            <person name="Fitzpatrick D.A."/>
            <person name="Lorenzo-Morales J."/>
            <person name="Bateman A."/>
            <person name="Chiu C.H."/>
            <person name="Tang P."/>
            <person name="Hegemann P."/>
            <person name="Fromm H."/>
            <person name="Raoult D."/>
            <person name="Greub G."/>
            <person name="Miranda-Saavedra D."/>
            <person name="Chen N."/>
            <person name="Nash P."/>
            <person name="Ginger M.L."/>
            <person name="Horn M."/>
            <person name="Schaap P."/>
            <person name="Caler L."/>
            <person name="Loftus B."/>
        </authorList>
    </citation>
    <scope>NUCLEOTIDE SEQUENCE [LARGE SCALE GENOMIC DNA]</scope>
    <source>
        <strain evidence="2 3">Neff</strain>
    </source>
</reference>
<evidence type="ECO:0000256" key="1">
    <source>
        <dbReference type="SAM" id="Phobius"/>
    </source>
</evidence>
<dbReference type="GeneID" id="14912688"/>
<accession>L8GHH6</accession>
<proteinExistence type="predicted"/>
<dbReference type="KEGG" id="acan:ACA1_033460"/>
<keyword evidence="1" id="KW-1133">Transmembrane helix</keyword>
<evidence type="ECO:0000313" key="3">
    <source>
        <dbReference type="Proteomes" id="UP000011083"/>
    </source>
</evidence>
<feature type="transmembrane region" description="Helical" evidence="1">
    <location>
        <begin position="28"/>
        <end position="49"/>
    </location>
</feature>
<keyword evidence="3" id="KW-1185">Reference proteome</keyword>
<dbReference type="AlphaFoldDB" id="L8GHH6"/>
<dbReference type="OrthoDB" id="2157498at2759"/>
<dbReference type="EMBL" id="KB008125">
    <property type="protein sequence ID" value="ELR12198.1"/>
    <property type="molecule type" value="Genomic_DNA"/>
</dbReference>
<dbReference type="Pfam" id="PF15159">
    <property type="entry name" value="PIG-Y"/>
    <property type="match status" value="1"/>
</dbReference>
<keyword evidence="1 2" id="KW-0812">Transmembrane</keyword>